<dbReference type="EMBL" id="LFNG01000012">
    <property type="protein sequence ID" value="KMQ70981.1"/>
    <property type="molecule type" value="Genomic_DNA"/>
</dbReference>
<dbReference type="InterPro" id="IPR057727">
    <property type="entry name" value="WCX_dom"/>
</dbReference>
<dbReference type="PATRIC" id="fig|1304281.5.peg.2003"/>
<reference evidence="3 4" key="1">
    <citation type="journal article" date="2004" name="Int. J. Syst. Evol. Microbiol.">
        <title>Kaistella koreensis gen. nov., sp. nov., a novel member of the Chryseobacterium-Bergeyella-Riemerella branch.</title>
        <authorList>
            <person name="Kim M.K."/>
            <person name="Im W.T."/>
            <person name="Shin Y.K."/>
            <person name="Lim J.H."/>
            <person name="Kim S.H."/>
            <person name="Lee B.C."/>
            <person name="Park M.Y."/>
            <person name="Lee K.Y."/>
            <person name="Lee S.T."/>
        </authorList>
    </citation>
    <scope>NUCLEOTIDE SEQUENCE [LARGE SCALE GENOMIC DNA]</scope>
    <source>
        <strain evidence="3 4">CCUG 49689</strain>
    </source>
</reference>
<sequence length="329" mass="38633">MAQNKNAVIRYKALDKCFSNPYKKFYINDLIEYCSNVLTDHYATETTVSRRQIFDDMDFMKSEAGYDAPIESIQDGRKVFYRYSDPDFSILKKPLSSQEIGQLTEALETMSRMKNLPGFDWIEEITTKINAGLNLQHTEKKVIDFEVNEYLKGLEFLSTLYQFILNKQPITILYKSFKSKTVSSFEISPYYLKQYNNRWFLFGWNNKEKYINNLALDRIERVESFKSTFVESEIDFNEYFEEIIGVSNNLDEEPVTVTIELSENIIPYIITKPLHGSQKVKGNILTLEVKLNYELEALILSFGEKMKVLKPSEFVDRVQARVRNLNNYY</sequence>
<name>A0A0J7IYS7_9FLAO</name>
<evidence type="ECO:0000313" key="4">
    <source>
        <dbReference type="Proteomes" id="UP000035900"/>
    </source>
</evidence>
<dbReference type="STRING" id="1304281.ACM44_09310"/>
<evidence type="ECO:0000259" key="2">
    <source>
        <dbReference type="Pfam" id="PF25583"/>
    </source>
</evidence>
<keyword evidence="4" id="KW-1185">Reference proteome</keyword>
<dbReference type="Proteomes" id="UP000035900">
    <property type="component" value="Unassembled WGS sequence"/>
</dbReference>
<dbReference type="RefSeq" id="WP_048499934.1">
    <property type="nucleotide sequence ID" value="NZ_LFNG01000012.1"/>
</dbReference>
<dbReference type="OrthoDB" id="43316at2"/>
<evidence type="ECO:0000313" key="3">
    <source>
        <dbReference type="EMBL" id="KMQ70981.1"/>
    </source>
</evidence>
<gene>
    <name evidence="3" type="ORF">ACM44_09310</name>
</gene>
<feature type="domain" description="WCX" evidence="2">
    <location>
        <begin position="253"/>
        <end position="324"/>
    </location>
</feature>
<evidence type="ECO:0000259" key="1">
    <source>
        <dbReference type="Pfam" id="PF13280"/>
    </source>
</evidence>
<accession>A0A0J7IYS7</accession>
<feature type="domain" description="WYL" evidence="1">
    <location>
        <begin position="155"/>
        <end position="223"/>
    </location>
</feature>
<dbReference type="AlphaFoldDB" id="A0A0J7IYS7"/>
<organism evidence="3 4">
    <name type="scientific">Chryseobacterium koreense CCUG 49689</name>
    <dbReference type="NCBI Taxonomy" id="1304281"/>
    <lineage>
        <taxon>Bacteria</taxon>
        <taxon>Pseudomonadati</taxon>
        <taxon>Bacteroidota</taxon>
        <taxon>Flavobacteriia</taxon>
        <taxon>Flavobacteriales</taxon>
        <taxon>Weeksellaceae</taxon>
        <taxon>Chryseobacterium group</taxon>
        <taxon>Chryseobacterium</taxon>
    </lineage>
</organism>
<dbReference type="Pfam" id="PF13280">
    <property type="entry name" value="WYL"/>
    <property type="match status" value="1"/>
</dbReference>
<dbReference type="PANTHER" id="PTHR34580:SF9">
    <property type="entry name" value="SLL5097 PROTEIN"/>
    <property type="match status" value="1"/>
</dbReference>
<protein>
    <submittedName>
        <fullName evidence="3">Uncharacterized protein</fullName>
    </submittedName>
</protein>
<dbReference type="PANTHER" id="PTHR34580">
    <property type="match status" value="1"/>
</dbReference>
<dbReference type="Pfam" id="PF25583">
    <property type="entry name" value="WCX"/>
    <property type="match status" value="1"/>
</dbReference>
<dbReference type="PROSITE" id="PS52050">
    <property type="entry name" value="WYL"/>
    <property type="match status" value="1"/>
</dbReference>
<comment type="caution">
    <text evidence="3">The sequence shown here is derived from an EMBL/GenBank/DDBJ whole genome shotgun (WGS) entry which is preliminary data.</text>
</comment>
<dbReference type="InterPro" id="IPR051534">
    <property type="entry name" value="CBASS_pafABC_assoc_protein"/>
</dbReference>
<dbReference type="InterPro" id="IPR026881">
    <property type="entry name" value="WYL_dom"/>
</dbReference>
<proteinExistence type="predicted"/>